<evidence type="ECO:0000313" key="1">
    <source>
        <dbReference type="EMBL" id="ROM49101.1"/>
    </source>
</evidence>
<name>A0A423F3D9_9PSED</name>
<accession>A0A423F3D9</accession>
<proteinExistence type="predicted"/>
<dbReference type="Proteomes" id="UP000284656">
    <property type="component" value="Unassembled WGS sequence"/>
</dbReference>
<evidence type="ECO:0000313" key="2">
    <source>
        <dbReference type="Proteomes" id="UP000284656"/>
    </source>
</evidence>
<dbReference type="AlphaFoldDB" id="A0A423F3D9"/>
<gene>
    <name evidence="1" type="ORF">BK648_13030</name>
</gene>
<organism evidence="1 2">
    <name type="scientific">Pseudomonas poae</name>
    <dbReference type="NCBI Taxonomy" id="200451"/>
    <lineage>
        <taxon>Bacteria</taxon>
        <taxon>Pseudomonadati</taxon>
        <taxon>Pseudomonadota</taxon>
        <taxon>Gammaproteobacteria</taxon>
        <taxon>Pseudomonadales</taxon>
        <taxon>Pseudomonadaceae</taxon>
        <taxon>Pseudomonas</taxon>
    </lineage>
</organism>
<protein>
    <submittedName>
        <fullName evidence="1">Uncharacterized protein</fullName>
    </submittedName>
</protein>
<reference evidence="1 2" key="1">
    <citation type="submission" date="2016-10" db="EMBL/GenBank/DDBJ databases">
        <title>Comparative genome analysis of multiple Pseudomonas spp. focuses on biocontrol and plant growth promoting traits.</title>
        <authorList>
            <person name="Tao X.-Y."/>
            <person name="Taylor C.G."/>
        </authorList>
    </citation>
    <scope>NUCLEOTIDE SEQUENCE [LARGE SCALE GENOMIC DNA]</scope>
    <source>
        <strain evidence="1 2">29G9</strain>
    </source>
</reference>
<dbReference type="RefSeq" id="WP_123716399.1">
    <property type="nucleotide sequence ID" value="NZ_MOAY01000045.1"/>
</dbReference>
<sequence length="87" mass="9461">MSSLFEVVREFYLPHVVTDTDSNIGNRVTSAIKNLIAGTFEKVNESRVKVSDSSPICFLRSASGLAPRIAFLNLIPTPESCCITLDG</sequence>
<dbReference type="EMBL" id="MOAY01000045">
    <property type="protein sequence ID" value="ROM49101.1"/>
    <property type="molecule type" value="Genomic_DNA"/>
</dbReference>
<comment type="caution">
    <text evidence="1">The sequence shown here is derived from an EMBL/GenBank/DDBJ whole genome shotgun (WGS) entry which is preliminary data.</text>
</comment>